<evidence type="ECO:0000313" key="2">
    <source>
        <dbReference type="EMBL" id="KAK9292613.1"/>
    </source>
</evidence>
<organism evidence="2 3">
    <name type="scientific">Liquidambar formosana</name>
    <name type="common">Formosan gum</name>
    <dbReference type="NCBI Taxonomy" id="63359"/>
    <lineage>
        <taxon>Eukaryota</taxon>
        <taxon>Viridiplantae</taxon>
        <taxon>Streptophyta</taxon>
        <taxon>Embryophyta</taxon>
        <taxon>Tracheophyta</taxon>
        <taxon>Spermatophyta</taxon>
        <taxon>Magnoliopsida</taxon>
        <taxon>eudicotyledons</taxon>
        <taxon>Gunneridae</taxon>
        <taxon>Pentapetalae</taxon>
        <taxon>Saxifragales</taxon>
        <taxon>Altingiaceae</taxon>
        <taxon>Liquidambar</taxon>
    </lineage>
</organism>
<dbReference type="AlphaFoldDB" id="A0AAP0X9Z0"/>
<keyword evidence="3" id="KW-1185">Reference proteome</keyword>
<accession>A0AAP0X9Z0</accession>
<sequence length="72" mass="7864">MSREWPHFPDLHHLSGDDPSLHLPDSTSRQASQVLPPDLIIGDDPPLHSPSSHGKPAAFVIYSLSSPASDDW</sequence>
<comment type="caution">
    <text evidence="2">The sequence shown here is derived from an EMBL/GenBank/DDBJ whole genome shotgun (WGS) entry which is preliminary data.</text>
</comment>
<reference evidence="2 3" key="1">
    <citation type="journal article" date="2024" name="Plant J.">
        <title>Genome sequences and population genomics reveal climatic adaptation and genomic divergence between two closely related sweetgum species.</title>
        <authorList>
            <person name="Xu W.Q."/>
            <person name="Ren C.Q."/>
            <person name="Zhang X.Y."/>
            <person name="Comes H.P."/>
            <person name="Liu X.H."/>
            <person name="Li Y.G."/>
            <person name="Kettle C.J."/>
            <person name="Jalonen R."/>
            <person name="Gaisberger H."/>
            <person name="Ma Y.Z."/>
            <person name="Qiu Y.X."/>
        </authorList>
    </citation>
    <scope>NUCLEOTIDE SEQUENCE [LARGE SCALE GENOMIC DNA]</scope>
    <source>
        <strain evidence="2">Hangzhou</strain>
    </source>
</reference>
<name>A0AAP0X9Z0_LIQFO</name>
<gene>
    <name evidence="2" type="ORF">L1049_020588</name>
</gene>
<protein>
    <submittedName>
        <fullName evidence="2">Uncharacterized protein</fullName>
    </submittedName>
</protein>
<evidence type="ECO:0000313" key="3">
    <source>
        <dbReference type="Proteomes" id="UP001415857"/>
    </source>
</evidence>
<dbReference type="EMBL" id="JBBPBK010000001">
    <property type="protein sequence ID" value="KAK9292613.1"/>
    <property type="molecule type" value="Genomic_DNA"/>
</dbReference>
<feature type="compositionally biased region" description="Basic and acidic residues" evidence="1">
    <location>
        <begin position="1"/>
        <end position="20"/>
    </location>
</feature>
<feature type="region of interest" description="Disordered" evidence="1">
    <location>
        <begin position="1"/>
        <end position="53"/>
    </location>
</feature>
<evidence type="ECO:0000256" key="1">
    <source>
        <dbReference type="SAM" id="MobiDB-lite"/>
    </source>
</evidence>
<proteinExistence type="predicted"/>
<feature type="compositionally biased region" description="Low complexity" evidence="1">
    <location>
        <begin position="35"/>
        <end position="44"/>
    </location>
</feature>
<dbReference type="Proteomes" id="UP001415857">
    <property type="component" value="Unassembled WGS sequence"/>
</dbReference>